<organism evidence="2 3">
    <name type="scientific">Penicillium rubens (strain ATCC 28089 / DSM 1075 / NRRL 1951 / Wisconsin 54-1255)</name>
    <name type="common">Penicillium chrysogenum</name>
    <dbReference type="NCBI Taxonomy" id="500485"/>
    <lineage>
        <taxon>Eukaryota</taxon>
        <taxon>Fungi</taxon>
        <taxon>Dikarya</taxon>
        <taxon>Ascomycota</taxon>
        <taxon>Pezizomycotina</taxon>
        <taxon>Eurotiomycetes</taxon>
        <taxon>Eurotiomycetidae</taxon>
        <taxon>Eurotiales</taxon>
        <taxon>Aspergillaceae</taxon>
        <taxon>Penicillium</taxon>
        <taxon>Penicillium chrysogenum species complex</taxon>
    </lineage>
</organism>
<feature type="region of interest" description="Disordered" evidence="1">
    <location>
        <begin position="121"/>
        <end position="152"/>
    </location>
</feature>
<keyword evidence="3" id="KW-1185">Reference proteome</keyword>
<dbReference type="AlphaFoldDB" id="B6GWE2"/>
<sequence length="222" mass="24977">MADILLMGLGSVGEFLTSSADSNVLRSLLEGLKNHKSTIQKYILPGTSFLLRWYIRTPYSVHRILLRVIYPKHGLPTISPNQLVPNLLESTPYNPPDHPDHLGRLLDLTIFSVYINGRTDSGNKKKSRSSLPYTGEVSLSAPSYGTKRPNAVPRGPVVRTVGLEEITLYRQEDPNQISQYINKIKNIQKEKEKRMTMYRFLPIGSTPFPYLRGDSSASPYSS</sequence>
<evidence type="ECO:0000313" key="3">
    <source>
        <dbReference type="Proteomes" id="UP000000724"/>
    </source>
</evidence>
<evidence type="ECO:0000256" key="1">
    <source>
        <dbReference type="SAM" id="MobiDB-lite"/>
    </source>
</evidence>
<dbReference type="EMBL" id="AM920421">
    <property type="protein sequence ID" value="CAP79165.1"/>
    <property type="molecule type" value="Genomic_DNA"/>
</dbReference>
<accession>B6GWE2</accession>
<dbReference type="OMA" id="YRFLPIG"/>
<evidence type="ECO:0000313" key="2">
    <source>
        <dbReference type="EMBL" id="CAP79165.1"/>
    </source>
</evidence>
<dbReference type="VEuPathDB" id="FungiDB:PCH_Pc06g01720"/>
<dbReference type="OrthoDB" id="10649434at2759"/>
<name>B6GWE2_PENRW</name>
<proteinExistence type="predicted"/>
<reference evidence="2 3" key="1">
    <citation type="journal article" date="2008" name="Nat. Biotechnol.">
        <title>Genome sequencing and analysis of the filamentous fungus Penicillium chrysogenum.</title>
        <authorList>
            <person name="van den Berg M.A."/>
            <person name="Albang R."/>
            <person name="Albermann K."/>
            <person name="Badger J.H."/>
            <person name="Daran J.-M."/>
            <person name="Driessen A.J.M."/>
            <person name="Garcia-Estrada C."/>
            <person name="Fedorova N.D."/>
            <person name="Harris D.M."/>
            <person name="Heijne W.H.M."/>
            <person name="Joardar V.S."/>
            <person name="Kiel J.A.K.W."/>
            <person name="Kovalchuk A."/>
            <person name="Martin J.F."/>
            <person name="Nierman W.C."/>
            <person name="Nijland J.G."/>
            <person name="Pronk J.T."/>
            <person name="Roubos J.A."/>
            <person name="van der Klei I.J."/>
            <person name="van Peij N.N.M.E."/>
            <person name="Veenhuis M."/>
            <person name="von Doehren H."/>
            <person name="Wagner C."/>
            <person name="Wortman J.R."/>
            <person name="Bovenberg R.A.L."/>
        </authorList>
    </citation>
    <scope>NUCLEOTIDE SEQUENCE [LARGE SCALE GENOMIC DNA]</scope>
    <source>
        <strain evidence="3">ATCC 28089 / DSM 1075 / NRRL 1951 / Wisconsin 54-1255</strain>
    </source>
</reference>
<dbReference type="Proteomes" id="UP000000724">
    <property type="component" value="Contig Pc00c06"/>
</dbReference>
<protein>
    <submittedName>
        <fullName evidence="2">Uncharacterized protein</fullName>
    </submittedName>
</protein>
<gene>
    <name evidence="2" type="ORF">Pc06g01720</name>
    <name evidence="2" type="ORF">PCH_Pc06g01720</name>
</gene>
<dbReference type="HOGENOM" id="CLU_1245741_0_0_1"/>